<organism evidence="1 2">
    <name type="scientific">Hyalomma asiaticum</name>
    <name type="common">Tick</name>
    <dbReference type="NCBI Taxonomy" id="266040"/>
    <lineage>
        <taxon>Eukaryota</taxon>
        <taxon>Metazoa</taxon>
        <taxon>Ecdysozoa</taxon>
        <taxon>Arthropoda</taxon>
        <taxon>Chelicerata</taxon>
        <taxon>Arachnida</taxon>
        <taxon>Acari</taxon>
        <taxon>Parasitiformes</taxon>
        <taxon>Ixodida</taxon>
        <taxon>Ixodoidea</taxon>
        <taxon>Ixodidae</taxon>
        <taxon>Hyalomminae</taxon>
        <taxon>Hyalomma</taxon>
    </lineage>
</organism>
<sequence length="113" mass="11749">MGGALISLRHARISPHLRVLSRRADAKEASGAARASKGGFPGTEQLTPLSRRPEPAGRGGGRAGKRRPWWPGSPLGQTSANARGHGRSVLGDAPSLPALRLCRGSWSAVCALP</sequence>
<protein>
    <submittedName>
        <fullName evidence="1">Uncharacterized protein</fullName>
    </submittedName>
</protein>
<comment type="caution">
    <text evidence="1">The sequence shown here is derived from an EMBL/GenBank/DDBJ whole genome shotgun (WGS) entry which is preliminary data.</text>
</comment>
<gene>
    <name evidence="1" type="ORF">HPB50_001804</name>
</gene>
<evidence type="ECO:0000313" key="1">
    <source>
        <dbReference type="EMBL" id="KAH6944078.1"/>
    </source>
</evidence>
<evidence type="ECO:0000313" key="2">
    <source>
        <dbReference type="Proteomes" id="UP000821845"/>
    </source>
</evidence>
<accession>A0ACB7TAV3</accession>
<keyword evidence="2" id="KW-1185">Reference proteome</keyword>
<dbReference type="Proteomes" id="UP000821845">
    <property type="component" value="Chromosome 1"/>
</dbReference>
<reference evidence="1" key="1">
    <citation type="submission" date="2020-05" db="EMBL/GenBank/DDBJ databases">
        <title>Large-scale comparative analyses of tick genomes elucidate their genetic diversity and vector capacities.</title>
        <authorList>
            <person name="Jia N."/>
            <person name="Wang J."/>
            <person name="Shi W."/>
            <person name="Du L."/>
            <person name="Sun Y."/>
            <person name="Zhan W."/>
            <person name="Jiang J."/>
            <person name="Wang Q."/>
            <person name="Zhang B."/>
            <person name="Ji P."/>
            <person name="Sakyi L.B."/>
            <person name="Cui X."/>
            <person name="Yuan T."/>
            <person name="Jiang B."/>
            <person name="Yang W."/>
            <person name="Lam T.T.-Y."/>
            <person name="Chang Q."/>
            <person name="Ding S."/>
            <person name="Wang X."/>
            <person name="Zhu J."/>
            <person name="Ruan X."/>
            <person name="Zhao L."/>
            <person name="Wei J."/>
            <person name="Que T."/>
            <person name="Du C."/>
            <person name="Cheng J."/>
            <person name="Dai P."/>
            <person name="Han X."/>
            <person name="Huang E."/>
            <person name="Gao Y."/>
            <person name="Liu J."/>
            <person name="Shao H."/>
            <person name="Ye R."/>
            <person name="Li L."/>
            <person name="Wei W."/>
            <person name="Wang X."/>
            <person name="Wang C."/>
            <person name="Yang T."/>
            <person name="Huo Q."/>
            <person name="Li W."/>
            <person name="Guo W."/>
            <person name="Chen H."/>
            <person name="Zhou L."/>
            <person name="Ni X."/>
            <person name="Tian J."/>
            <person name="Zhou Y."/>
            <person name="Sheng Y."/>
            <person name="Liu T."/>
            <person name="Pan Y."/>
            <person name="Xia L."/>
            <person name="Li J."/>
            <person name="Zhao F."/>
            <person name="Cao W."/>
        </authorList>
    </citation>
    <scope>NUCLEOTIDE SEQUENCE</scope>
    <source>
        <strain evidence="1">Hyas-2018</strain>
    </source>
</reference>
<dbReference type="EMBL" id="CM023481">
    <property type="protein sequence ID" value="KAH6944078.1"/>
    <property type="molecule type" value="Genomic_DNA"/>
</dbReference>
<name>A0ACB7TAV3_HYAAI</name>
<proteinExistence type="predicted"/>